<dbReference type="Gene3D" id="3.90.1340.10">
    <property type="entry name" value="Phage tail collar domain"/>
    <property type="match status" value="1"/>
</dbReference>
<dbReference type="Pfam" id="PF07484">
    <property type="entry name" value="Collar"/>
    <property type="match status" value="1"/>
</dbReference>
<feature type="domain" description="Phage tail collar" evidence="1">
    <location>
        <begin position="7"/>
        <end position="62"/>
    </location>
</feature>
<dbReference type="EMBL" id="FOGG01000025">
    <property type="protein sequence ID" value="SES01253.1"/>
    <property type="molecule type" value="Genomic_DNA"/>
</dbReference>
<reference evidence="2 3" key="1">
    <citation type="submission" date="2016-10" db="EMBL/GenBank/DDBJ databases">
        <authorList>
            <person name="de Groot N.N."/>
        </authorList>
    </citation>
    <scope>NUCLEOTIDE SEQUENCE [LARGE SCALE GENOMIC DNA]</scope>
    <source>
        <strain evidence="2 3">DSM 18610</strain>
    </source>
</reference>
<dbReference type="STRING" id="390241.SAMN04488023_1259"/>
<evidence type="ECO:0000313" key="3">
    <source>
        <dbReference type="Proteomes" id="UP000199572"/>
    </source>
</evidence>
<dbReference type="RefSeq" id="WP_090886623.1">
    <property type="nucleotide sequence ID" value="NZ_FOGG01000025.1"/>
</dbReference>
<dbReference type="SUPFAM" id="SSF88874">
    <property type="entry name" value="Receptor-binding domain of short tail fibre protein gp12"/>
    <property type="match status" value="1"/>
</dbReference>
<proteinExistence type="predicted"/>
<dbReference type="InterPro" id="IPR011083">
    <property type="entry name" value="Phage_tail_collar_dom"/>
</dbReference>
<dbReference type="OrthoDB" id="9810174at2"/>
<keyword evidence="3" id="KW-1185">Reference proteome</keyword>
<evidence type="ECO:0000259" key="1">
    <source>
        <dbReference type="Pfam" id="PF07484"/>
    </source>
</evidence>
<organism evidence="2 3">
    <name type="scientific">Pedobacter rhizosphaerae</name>
    <dbReference type="NCBI Taxonomy" id="390241"/>
    <lineage>
        <taxon>Bacteria</taxon>
        <taxon>Pseudomonadati</taxon>
        <taxon>Bacteroidota</taxon>
        <taxon>Sphingobacteriia</taxon>
        <taxon>Sphingobacteriales</taxon>
        <taxon>Sphingobacteriaceae</taxon>
        <taxon>Pedobacter</taxon>
    </lineage>
</organism>
<evidence type="ECO:0000313" key="2">
    <source>
        <dbReference type="EMBL" id="SES01253.1"/>
    </source>
</evidence>
<protein>
    <submittedName>
        <fullName evidence="2">Microcystin-dependent protein</fullName>
    </submittedName>
</protein>
<gene>
    <name evidence="2" type="ORF">SAMN04488023_1259</name>
</gene>
<sequence length="180" mass="18586">MDFYLAQIILFAGNFAQRGFQFCNGQILSIAQNTAVFSLLGTTYGGNGQTTFALPDLRGRAPIGAGQGLGLPNISLGEVSGTPTTTLLITNMPMHNHTLTASSLAGTVGVPSANVLSASPKTGSGPNATTLNTYNAGPVDSVLNPQSIGLSGGSQPFNNMQPYLGINYTICVEGMFPSRN</sequence>
<accession>A0A1H9TWV9</accession>
<dbReference type="InterPro" id="IPR037053">
    <property type="entry name" value="Phage_tail_collar_dom_sf"/>
</dbReference>
<name>A0A1H9TWV9_9SPHI</name>
<dbReference type="Proteomes" id="UP000199572">
    <property type="component" value="Unassembled WGS sequence"/>
</dbReference>
<dbReference type="AlphaFoldDB" id="A0A1H9TWV9"/>